<name>A0A1G6MYE5_9BACI</name>
<dbReference type="InterPro" id="IPR050900">
    <property type="entry name" value="Transposase_IS3/IS150/IS904"/>
</dbReference>
<feature type="domain" description="Integrase catalytic" evidence="1">
    <location>
        <begin position="1"/>
        <end position="145"/>
    </location>
</feature>
<proteinExistence type="predicted"/>
<dbReference type="SUPFAM" id="SSF53098">
    <property type="entry name" value="Ribonuclease H-like"/>
    <property type="match status" value="1"/>
</dbReference>
<sequence length="160" mass="18906">MRFVLKQGLIVISNSYHNEIISHSSGRRKGAVLVHRVFASVQENLYDFQMFHTDRGSEFKNVLIDEVLHTFNKERLLSHKGTPYDNALTESTFKTIKIEFVKGTHFTDQHEIDLELFDFVYWFNYMRIHRSLDYLSPIEYKLKDRNVLSSLVLAYHCVES</sequence>
<dbReference type="PROSITE" id="PS50994">
    <property type="entry name" value="INTEGRASE"/>
    <property type="match status" value="1"/>
</dbReference>
<dbReference type="GO" id="GO:0015074">
    <property type="term" value="P:DNA integration"/>
    <property type="evidence" value="ECO:0007669"/>
    <property type="project" value="InterPro"/>
</dbReference>
<organism evidence="2 3">
    <name type="scientific">Pelagirhabdus alkalitolerans</name>
    <dbReference type="NCBI Taxonomy" id="1612202"/>
    <lineage>
        <taxon>Bacteria</taxon>
        <taxon>Bacillati</taxon>
        <taxon>Bacillota</taxon>
        <taxon>Bacilli</taxon>
        <taxon>Bacillales</taxon>
        <taxon>Bacillaceae</taxon>
        <taxon>Pelagirhabdus</taxon>
    </lineage>
</organism>
<keyword evidence="3" id="KW-1185">Reference proteome</keyword>
<gene>
    <name evidence="2" type="ORF">SAMN05421734_11311</name>
</gene>
<dbReference type="PANTHER" id="PTHR46889:SF4">
    <property type="entry name" value="TRANSPOSASE INSO FOR INSERTION SEQUENCE ELEMENT IS911B-RELATED"/>
    <property type="match status" value="1"/>
</dbReference>
<dbReference type="PANTHER" id="PTHR46889">
    <property type="entry name" value="TRANSPOSASE INSF FOR INSERTION SEQUENCE IS3B-RELATED"/>
    <property type="match status" value="1"/>
</dbReference>
<dbReference type="Pfam" id="PF13333">
    <property type="entry name" value="rve_2"/>
    <property type="match status" value="1"/>
</dbReference>
<evidence type="ECO:0000313" key="3">
    <source>
        <dbReference type="Proteomes" id="UP000242949"/>
    </source>
</evidence>
<dbReference type="InterPro" id="IPR036397">
    <property type="entry name" value="RNaseH_sf"/>
</dbReference>
<evidence type="ECO:0000259" key="1">
    <source>
        <dbReference type="PROSITE" id="PS50994"/>
    </source>
</evidence>
<dbReference type="EMBL" id="FMYI01000013">
    <property type="protein sequence ID" value="SDC60579.1"/>
    <property type="molecule type" value="Genomic_DNA"/>
</dbReference>
<dbReference type="GO" id="GO:0003676">
    <property type="term" value="F:nucleic acid binding"/>
    <property type="evidence" value="ECO:0007669"/>
    <property type="project" value="InterPro"/>
</dbReference>
<accession>A0A1G6MYE5</accession>
<reference evidence="3" key="1">
    <citation type="submission" date="2016-09" db="EMBL/GenBank/DDBJ databases">
        <authorList>
            <person name="Varghese N."/>
            <person name="Submissions S."/>
        </authorList>
    </citation>
    <scope>NUCLEOTIDE SEQUENCE [LARGE SCALE GENOMIC DNA]</scope>
    <source>
        <strain evidence="3">S5</strain>
    </source>
</reference>
<dbReference type="Gene3D" id="3.30.420.10">
    <property type="entry name" value="Ribonuclease H-like superfamily/Ribonuclease H"/>
    <property type="match status" value="1"/>
</dbReference>
<dbReference type="Proteomes" id="UP000242949">
    <property type="component" value="Unassembled WGS sequence"/>
</dbReference>
<evidence type="ECO:0000313" key="2">
    <source>
        <dbReference type="EMBL" id="SDC60579.1"/>
    </source>
</evidence>
<dbReference type="AlphaFoldDB" id="A0A1G6MYE5"/>
<protein>
    <submittedName>
        <fullName evidence="2">Integrase core domain-containing protein</fullName>
    </submittedName>
</protein>
<dbReference type="STRING" id="1612202.SAMN05421734_11311"/>
<dbReference type="InterPro" id="IPR012337">
    <property type="entry name" value="RNaseH-like_sf"/>
</dbReference>
<dbReference type="InterPro" id="IPR001584">
    <property type="entry name" value="Integrase_cat-core"/>
</dbReference>